<name>A0AA90SCM1_9GAMM</name>
<sequence length="483" mass="56180">MAVNRAETTKIIIDHREAFFRMIDETDRSGQGHQASEEFTVARYERYLSISTKNVEKKERRVVLDALSVTNLKRNKMLVFSHDQTGRFLLVGWLREMLRSFDDMRLRGLTQPDLNHLHERLAVLLAQVKNPQVLWIDNDLGFNELVRTVHDVFNDVAYRLTQNVAALKGRCDALAKIVDSANYSSMDRPGQIAKALEEIYSIHERNVIPTLRFLDPKLAIKRTVNTGGTSTVINDPPMRIVEQVIERFEESKKRECVEQLKRVEFQILSLSDEVTILRQSLEQYIQLVEAQRRRYEVIEKRYNRLRDEVRDRQDGRRRGFRIPIDSPIFDKATKFQGLKDHRARKGGLLDWPKGAGREYLKEHLRVIREKKAVEAVISRAPRTRAEVDPNTLKLEHKLRGMLTLMDEYSLPCPCGDVFLELHDHLEGRLYEYELPDIVEAIGALREPLTASATQKNTIEHGKWSYTYHVRSLSDDCEAEEKHV</sequence>
<reference evidence="2 3" key="1">
    <citation type="journal article" date="2023" name="bioRxiv">
        <title>An intranuclear bacterial parasite of deep-sea mussels expresses apoptosis inhibitors acquired from its host.</title>
        <authorList>
            <person name="Gonzalez Porras M.A."/>
            <person name="Assie A."/>
            <person name="Tietjen M."/>
            <person name="Violette M."/>
            <person name="Kleiner M."/>
            <person name="Gruber-Vodicka H."/>
            <person name="Dubilier N."/>
            <person name="Leisch N."/>
        </authorList>
    </citation>
    <scope>NUCLEOTIDE SEQUENCE [LARGE SCALE GENOMIC DNA]</scope>
    <source>
        <strain evidence="2">IAP13</strain>
    </source>
</reference>
<dbReference type="Proteomes" id="UP001178148">
    <property type="component" value="Unassembled WGS sequence"/>
</dbReference>
<evidence type="ECO:0000313" key="3">
    <source>
        <dbReference type="Proteomes" id="UP001178148"/>
    </source>
</evidence>
<proteinExistence type="predicted"/>
<evidence type="ECO:0000313" key="2">
    <source>
        <dbReference type="EMBL" id="MDP0588267.1"/>
    </source>
</evidence>
<accession>A0AA90SCM1</accession>
<feature type="coiled-coil region" evidence="1">
    <location>
        <begin position="281"/>
        <end position="308"/>
    </location>
</feature>
<evidence type="ECO:0000256" key="1">
    <source>
        <dbReference type="SAM" id="Coils"/>
    </source>
</evidence>
<organism evidence="2 3">
    <name type="scientific">Candidatus Endonucleibacter bathymodioli</name>
    <dbReference type="NCBI Taxonomy" id="539814"/>
    <lineage>
        <taxon>Bacteria</taxon>
        <taxon>Pseudomonadati</taxon>
        <taxon>Pseudomonadota</taxon>
        <taxon>Gammaproteobacteria</taxon>
        <taxon>Oceanospirillales</taxon>
        <taxon>Endozoicomonadaceae</taxon>
        <taxon>Candidatus Endonucleibacter</taxon>
    </lineage>
</organism>
<dbReference type="EMBL" id="JASXSV010000003">
    <property type="protein sequence ID" value="MDP0588267.1"/>
    <property type="molecule type" value="Genomic_DNA"/>
</dbReference>
<dbReference type="AlphaFoldDB" id="A0AA90SCM1"/>
<keyword evidence="3" id="KW-1185">Reference proteome</keyword>
<keyword evidence="1" id="KW-0175">Coiled coil</keyword>
<gene>
    <name evidence="2" type="ORF">QS748_03330</name>
</gene>
<protein>
    <submittedName>
        <fullName evidence="2">Uncharacterized protein</fullName>
    </submittedName>
</protein>
<comment type="caution">
    <text evidence="2">The sequence shown here is derived from an EMBL/GenBank/DDBJ whole genome shotgun (WGS) entry which is preliminary data.</text>
</comment>